<gene>
    <name evidence="2" type="ORF">PFLU3_14930</name>
</gene>
<sequence>MSPVHADDVGASYANQLVACVVLIVCVSVAVGIYIARLNAHVDRQRELSSLYLRECHNGRGGFIVYPDGRRSSDRCYTAEEDEVTNTNDAQDLPGSSGGKWLEYLLPAVELPRMF</sequence>
<dbReference type="RefSeq" id="WP_043047595.1">
    <property type="nucleotide sequence ID" value="NZ_JXCQ01000009.1"/>
</dbReference>
<proteinExistence type="predicted"/>
<keyword evidence="1" id="KW-0472">Membrane</keyword>
<dbReference type="AlphaFoldDB" id="A0A0D0TIE4"/>
<reference evidence="2 3" key="1">
    <citation type="submission" date="2015-01" db="EMBL/GenBank/DDBJ databases">
        <title>Genome sequence of the beneficial rhizobacterium Pseudomonas fluorescens 2-79.</title>
        <authorList>
            <person name="Thuermer A."/>
            <person name="Daniel R."/>
        </authorList>
    </citation>
    <scope>NUCLEOTIDE SEQUENCE [LARGE SCALE GENOMIC DNA]</scope>
    <source>
        <strain evidence="2 3">2-79</strain>
    </source>
</reference>
<protein>
    <submittedName>
        <fullName evidence="2">Uncharacterized protein</fullName>
    </submittedName>
</protein>
<keyword evidence="1" id="KW-1133">Transmembrane helix</keyword>
<evidence type="ECO:0000313" key="2">
    <source>
        <dbReference type="EMBL" id="KIR23081.1"/>
    </source>
</evidence>
<name>A0A0D0TIE4_PSEFL</name>
<feature type="transmembrane region" description="Helical" evidence="1">
    <location>
        <begin position="13"/>
        <end position="36"/>
    </location>
</feature>
<keyword evidence="1" id="KW-0812">Transmembrane</keyword>
<evidence type="ECO:0000256" key="1">
    <source>
        <dbReference type="SAM" id="Phobius"/>
    </source>
</evidence>
<dbReference type="EMBL" id="JXCQ01000009">
    <property type="protein sequence ID" value="KIR23081.1"/>
    <property type="molecule type" value="Genomic_DNA"/>
</dbReference>
<accession>A0A0D0TIE4</accession>
<dbReference type="Proteomes" id="UP000032210">
    <property type="component" value="Unassembled WGS sequence"/>
</dbReference>
<dbReference type="PATRIC" id="fig|294.125.peg.1537"/>
<organism evidence="2 3">
    <name type="scientific">Pseudomonas fluorescens</name>
    <dbReference type="NCBI Taxonomy" id="294"/>
    <lineage>
        <taxon>Bacteria</taxon>
        <taxon>Pseudomonadati</taxon>
        <taxon>Pseudomonadota</taxon>
        <taxon>Gammaproteobacteria</taxon>
        <taxon>Pseudomonadales</taxon>
        <taxon>Pseudomonadaceae</taxon>
        <taxon>Pseudomonas</taxon>
    </lineage>
</organism>
<comment type="caution">
    <text evidence="2">The sequence shown here is derived from an EMBL/GenBank/DDBJ whole genome shotgun (WGS) entry which is preliminary data.</text>
</comment>
<evidence type="ECO:0000313" key="3">
    <source>
        <dbReference type="Proteomes" id="UP000032210"/>
    </source>
</evidence>